<dbReference type="Proteomes" id="UP000076858">
    <property type="component" value="Unassembled WGS sequence"/>
</dbReference>
<dbReference type="EMBL" id="LRGB01002801">
    <property type="protein sequence ID" value="KZS06269.1"/>
    <property type="molecule type" value="Genomic_DNA"/>
</dbReference>
<evidence type="ECO:0000313" key="3">
    <source>
        <dbReference type="EMBL" id="JAJ09269.1"/>
    </source>
</evidence>
<dbReference type="GO" id="GO:0045842">
    <property type="term" value="P:positive regulation of mitotic metaphase/anaphase transition"/>
    <property type="evidence" value="ECO:0007669"/>
    <property type="project" value="TreeGrafter"/>
</dbReference>
<dbReference type="EMBL" id="GDIP01214133">
    <property type="protein sequence ID" value="JAJ09269.1"/>
    <property type="molecule type" value="Transcribed_RNA"/>
</dbReference>
<organism evidence="3">
    <name type="scientific">Daphnia magna</name>
    <dbReference type="NCBI Taxonomy" id="35525"/>
    <lineage>
        <taxon>Eukaryota</taxon>
        <taxon>Metazoa</taxon>
        <taxon>Ecdysozoa</taxon>
        <taxon>Arthropoda</taxon>
        <taxon>Crustacea</taxon>
        <taxon>Branchiopoda</taxon>
        <taxon>Diplostraca</taxon>
        <taxon>Cladocera</taxon>
        <taxon>Anomopoda</taxon>
        <taxon>Daphniidae</taxon>
        <taxon>Daphnia</taxon>
    </lineage>
</organism>
<dbReference type="AlphaFoldDB" id="A0A0P4ZDJ8"/>
<feature type="repeat" description="TPR" evidence="2">
    <location>
        <begin position="228"/>
        <end position="261"/>
    </location>
</feature>
<reference evidence="4 5" key="3">
    <citation type="submission" date="2016-03" db="EMBL/GenBank/DDBJ databases">
        <title>EvidentialGene: Evidence-directed Construction of Genes on Genomes.</title>
        <authorList>
            <person name="Gilbert D.G."/>
            <person name="Choi J.-H."/>
            <person name="Mockaitis K."/>
            <person name="Colbourne J."/>
            <person name="Pfrender M."/>
        </authorList>
    </citation>
    <scope>NUCLEOTIDE SEQUENCE [LARGE SCALE GENOMIC DNA]</scope>
    <source>
        <strain evidence="4 5">Xinb3</strain>
        <tissue evidence="4">Complete organism</tissue>
    </source>
</reference>
<evidence type="ECO:0000313" key="4">
    <source>
        <dbReference type="EMBL" id="KZS06269.1"/>
    </source>
</evidence>
<dbReference type="Pfam" id="PF13374">
    <property type="entry name" value="TPR_10"/>
    <property type="match status" value="1"/>
</dbReference>
<dbReference type="InterPro" id="IPR019734">
    <property type="entry name" value="TPR_rpt"/>
</dbReference>
<dbReference type="GO" id="GO:0051301">
    <property type="term" value="P:cell division"/>
    <property type="evidence" value="ECO:0007669"/>
    <property type="project" value="TreeGrafter"/>
</dbReference>
<dbReference type="PROSITE" id="PS50293">
    <property type="entry name" value="TPR_REGION"/>
    <property type="match status" value="1"/>
</dbReference>
<feature type="repeat" description="TPR" evidence="2">
    <location>
        <begin position="332"/>
        <end position="365"/>
    </location>
</feature>
<keyword evidence="1 2" id="KW-0802">TPR repeat</keyword>
<dbReference type="STRING" id="35525.A0A0P4ZDJ8"/>
<reference evidence="3" key="2">
    <citation type="submission" date="2015-10" db="EMBL/GenBank/DDBJ databases">
        <authorList>
            <person name="Gilbert D.G."/>
        </authorList>
    </citation>
    <scope>NUCLEOTIDE SEQUENCE</scope>
</reference>
<proteinExistence type="predicted"/>
<evidence type="ECO:0000313" key="5">
    <source>
        <dbReference type="Proteomes" id="UP000076858"/>
    </source>
</evidence>
<dbReference type="PROSITE" id="PS50005">
    <property type="entry name" value="TPR"/>
    <property type="match status" value="4"/>
</dbReference>
<dbReference type="OrthoDB" id="308440at2759"/>
<feature type="repeat" description="TPR" evidence="2">
    <location>
        <begin position="468"/>
        <end position="501"/>
    </location>
</feature>
<protein>
    <submittedName>
        <fullName evidence="3 4">Anaphase-promoting complex subunit</fullName>
    </submittedName>
</protein>
<accession>A0A0P4ZDJ8</accession>
<evidence type="ECO:0000256" key="1">
    <source>
        <dbReference type="ARBA" id="ARBA00022803"/>
    </source>
</evidence>
<dbReference type="Pfam" id="PF13181">
    <property type="entry name" value="TPR_8"/>
    <property type="match status" value="1"/>
</dbReference>
<keyword evidence="5" id="KW-1185">Reference proteome</keyword>
<dbReference type="SMART" id="SM00028">
    <property type="entry name" value="TPR"/>
    <property type="match status" value="6"/>
</dbReference>
<dbReference type="PANTHER" id="PTHR12558">
    <property type="entry name" value="CELL DIVISION CYCLE 16,23,27"/>
    <property type="match status" value="1"/>
</dbReference>
<dbReference type="PANTHER" id="PTHR12558:SF36">
    <property type="entry name" value="ANAPHASE-PROMOTING COMPLEX SUBUNIT 7"/>
    <property type="match status" value="1"/>
</dbReference>
<name>A0A0P4ZDJ8_9CRUS</name>
<reference evidence="3" key="1">
    <citation type="submission" date="2015-10" db="EMBL/GenBank/DDBJ databases">
        <title>Daphnia magna gene sets from two clonal populations assembled and annotated with EvidentialGene.</title>
        <authorList>
            <person name="Gilbert D."/>
            <person name="Podicheti R."/>
            <person name="Orsini L."/>
            <person name="Colbourne J."/>
            <person name="Pfrender M."/>
        </authorList>
    </citation>
    <scope>NUCLEOTIDE SEQUENCE</scope>
</reference>
<feature type="repeat" description="TPR" evidence="2">
    <location>
        <begin position="43"/>
        <end position="76"/>
    </location>
</feature>
<gene>
    <name evidence="4" type="ORF">APZ42_030313</name>
</gene>
<dbReference type="InterPro" id="IPR011990">
    <property type="entry name" value="TPR-like_helical_dom_sf"/>
</dbReference>
<dbReference type="SUPFAM" id="SSF48452">
    <property type="entry name" value="TPR-like"/>
    <property type="match status" value="2"/>
</dbReference>
<dbReference type="Gene3D" id="1.25.40.10">
    <property type="entry name" value="Tetratricopeptide repeat domain"/>
    <property type="match status" value="4"/>
</dbReference>
<sequence>MILQEQIQILFENKLFTNIVALAPMVLSATDNNTELLPPASVAQTMVYLADSFLEQKEYGKAEVYYRKALDLRKTLSKQRGLGSSAAKELSAETEIRYQMHICHLALKQPVQALLVLQGIPAKLRSVKVNMALGKLYVMNGLERPAISAYKEVIRECPLAIEATLALIKLGVSYVELVRLIFNGNPSNNLDWIAQWIKGQCHLHSCEYLSASTIFCHLQDASLLKDDVTNLISQGTTFFLAGDFTSALQPLQRAHALDPLSLKGMDILAVVLANEKKSAELEALALKLISVSDSSFEPWVAMGYHYLLSRKLTRALYLAHKACTCCTPSPGIEPLILKGTVLQEMKKWPEAITHFREGLQIAPHRFEIYRGIVHCYLALQRSREAINMAASSLHHIGHTPRTFTLYASVLLKDPVTTAKGKVFLERALNMDSRYAPAVFLLIDSYEQAGQRSKAIELLNKQINQQPSNRLHHILGDLLVKNGEMDKALEQYNSALMIEPNNVKTMEAINRLENALVAKLENHLDLEADDIPDSDEEPTIEEVDIDPMGGMWADMNLDQFR</sequence>
<dbReference type="GO" id="GO:0016567">
    <property type="term" value="P:protein ubiquitination"/>
    <property type="evidence" value="ECO:0007669"/>
    <property type="project" value="TreeGrafter"/>
</dbReference>
<dbReference type="GO" id="GO:0005680">
    <property type="term" value="C:anaphase-promoting complex"/>
    <property type="evidence" value="ECO:0007669"/>
    <property type="project" value="TreeGrafter"/>
</dbReference>
<evidence type="ECO:0000256" key="2">
    <source>
        <dbReference type="PROSITE-ProRule" id="PRU00339"/>
    </source>
</evidence>